<keyword evidence="4" id="KW-1185">Reference proteome</keyword>
<feature type="region of interest" description="Disordered" evidence="1">
    <location>
        <begin position="155"/>
        <end position="197"/>
    </location>
</feature>
<dbReference type="AlphaFoldDB" id="A0ABC8K8U9"/>
<evidence type="ECO:0000313" key="4">
    <source>
        <dbReference type="Proteomes" id="UP001642260"/>
    </source>
</evidence>
<gene>
    <name evidence="3" type="ORF">ERUC_LOCUS18966</name>
</gene>
<organism evidence="3 4">
    <name type="scientific">Eruca vesicaria subsp. sativa</name>
    <name type="common">Garden rocket</name>
    <name type="synonym">Eruca sativa</name>
    <dbReference type="NCBI Taxonomy" id="29727"/>
    <lineage>
        <taxon>Eukaryota</taxon>
        <taxon>Viridiplantae</taxon>
        <taxon>Streptophyta</taxon>
        <taxon>Embryophyta</taxon>
        <taxon>Tracheophyta</taxon>
        <taxon>Spermatophyta</taxon>
        <taxon>Magnoliopsida</taxon>
        <taxon>eudicotyledons</taxon>
        <taxon>Gunneridae</taxon>
        <taxon>Pentapetalae</taxon>
        <taxon>rosids</taxon>
        <taxon>malvids</taxon>
        <taxon>Brassicales</taxon>
        <taxon>Brassicaceae</taxon>
        <taxon>Brassiceae</taxon>
        <taxon>Eruca</taxon>
    </lineage>
</organism>
<dbReference type="PANTHER" id="PTHR11140:SF0">
    <property type="entry name" value="PRE-MRNA-PROCESSING-SPLICING FACTOR 8"/>
    <property type="match status" value="1"/>
</dbReference>
<feature type="compositionally biased region" description="Polar residues" evidence="1">
    <location>
        <begin position="165"/>
        <end position="187"/>
    </location>
</feature>
<evidence type="ECO:0000256" key="1">
    <source>
        <dbReference type="SAM" id="MobiDB-lite"/>
    </source>
</evidence>
<name>A0ABC8K8U9_ERUVS</name>
<dbReference type="InterPro" id="IPR012591">
    <property type="entry name" value="PRO8NT"/>
</dbReference>
<dbReference type="Proteomes" id="UP001642260">
    <property type="component" value="Unassembled WGS sequence"/>
</dbReference>
<feature type="domain" description="PRO8NT" evidence="2">
    <location>
        <begin position="1"/>
        <end position="58"/>
    </location>
</feature>
<dbReference type="PANTHER" id="PTHR11140">
    <property type="entry name" value="PRE-MRNA SPLICING FACTOR PRP8"/>
    <property type="match status" value="1"/>
</dbReference>
<dbReference type="EMBL" id="CAKOAT010179044">
    <property type="protein sequence ID" value="CAH8353211.1"/>
    <property type="molecule type" value="Genomic_DNA"/>
</dbReference>
<sequence>MWIIMRREKRNPRHFKRMRFPPFDNEELPMEYGDNFLDVDPLEPIQLELDEEEDSVVHTITPERLARIPRVRQGIADNERESSICLTKITQELDKDKGHVYHYLDKSNTNHETDPIFHIPGACSYVILVNEETADSSAHIYKARSAPKLVSKDLQLGPSSERRVSGNQYTGKTQQRRPSSWKRNVSPRNAYGPSVLT</sequence>
<dbReference type="InterPro" id="IPR027652">
    <property type="entry name" value="PRP8"/>
</dbReference>
<evidence type="ECO:0000259" key="2">
    <source>
        <dbReference type="Pfam" id="PF08082"/>
    </source>
</evidence>
<dbReference type="Pfam" id="PF08082">
    <property type="entry name" value="PRO8NT"/>
    <property type="match status" value="1"/>
</dbReference>
<accession>A0ABC8K8U9</accession>
<reference evidence="3 4" key="1">
    <citation type="submission" date="2022-03" db="EMBL/GenBank/DDBJ databases">
        <authorList>
            <person name="Macdonald S."/>
            <person name="Ahmed S."/>
            <person name="Newling K."/>
        </authorList>
    </citation>
    <scope>NUCLEOTIDE SEQUENCE [LARGE SCALE GENOMIC DNA]</scope>
</reference>
<evidence type="ECO:0000313" key="3">
    <source>
        <dbReference type="EMBL" id="CAH8353211.1"/>
    </source>
</evidence>
<comment type="caution">
    <text evidence="3">The sequence shown here is derived from an EMBL/GenBank/DDBJ whole genome shotgun (WGS) entry which is preliminary data.</text>
</comment>
<proteinExistence type="predicted"/>
<protein>
    <recommendedName>
        <fullName evidence="2">PRO8NT domain-containing protein</fullName>
    </recommendedName>
</protein>